<protein>
    <recommendedName>
        <fullName evidence="4">DUF4038 domain-containing protein</fullName>
    </recommendedName>
</protein>
<name>A0A644WT07_9ZZZZ</name>
<evidence type="ECO:0008006" key="4">
    <source>
        <dbReference type="Google" id="ProtNLM"/>
    </source>
</evidence>
<feature type="domain" description="Apiosidase-like catalytic" evidence="2">
    <location>
        <begin position="35"/>
        <end position="355"/>
    </location>
</feature>
<dbReference type="Gene3D" id="3.20.20.80">
    <property type="entry name" value="Glycosidases"/>
    <property type="match status" value="1"/>
</dbReference>
<dbReference type="InterPro" id="IPR024749">
    <property type="entry name" value="Collagen-bd_put"/>
</dbReference>
<dbReference type="AlphaFoldDB" id="A0A644WT07"/>
<dbReference type="InterPro" id="IPR025277">
    <property type="entry name" value="Apiosidase-like_cat_dom"/>
</dbReference>
<dbReference type="Pfam" id="PF13204">
    <property type="entry name" value="Apiosidase"/>
    <property type="match status" value="1"/>
</dbReference>
<evidence type="ECO:0000259" key="1">
    <source>
        <dbReference type="Pfam" id="PF12904"/>
    </source>
</evidence>
<dbReference type="Pfam" id="PF12904">
    <property type="entry name" value="Collagen_bind_2"/>
    <property type="match status" value="1"/>
</dbReference>
<proteinExistence type="predicted"/>
<organism evidence="3">
    <name type="scientific">bioreactor metagenome</name>
    <dbReference type="NCBI Taxonomy" id="1076179"/>
    <lineage>
        <taxon>unclassified sequences</taxon>
        <taxon>metagenomes</taxon>
        <taxon>ecological metagenomes</taxon>
    </lineage>
</organism>
<feature type="domain" description="Putative collagen-binding" evidence="1">
    <location>
        <begin position="358"/>
        <end position="449"/>
    </location>
</feature>
<dbReference type="EMBL" id="VSSQ01001120">
    <property type="protein sequence ID" value="MPM05313.1"/>
    <property type="molecule type" value="Genomic_DNA"/>
</dbReference>
<reference evidence="3" key="1">
    <citation type="submission" date="2019-08" db="EMBL/GenBank/DDBJ databases">
        <authorList>
            <person name="Kucharzyk K."/>
            <person name="Murdoch R.W."/>
            <person name="Higgins S."/>
            <person name="Loffler F."/>
        </authorList>
    </citation>
    <scope>NUCLEOTIDE SEQUENCE</scope>
</reference>
<gene>
    <name evidence="3" type="ORF">SDC9_51601</name>
</gene>
<accession>A0A644WT07</accession>
<dbReference type="InterPro" id="IPR017853">
    <property type="entry name" value="GH"/>
</dbReference>
<dbReference type="PANTHER" id="PTHR37836">
    <property type="entry name" value="LMO1036 PROTEIN"/>
    <property type="match status" value="1"/>
</dbReference>
<comment type="caution">
    <text evidence="3">The sequence shown here is derived from an EMBL/GenBank/DDBJ whole genome shotgun (WGS) entry which is preliminary data.</text>
</comment>
<sequence>MIMVVFLSLFAGVSCVQEAKIQRVDFSKGNLQVAENGRFLVYQDGTPFSFFADTAWQLFHRLTREEIEFYFQNRVGKGFTVIQAVILAELDGLQTPNRYGVTPLLNDNPETPDEAWFEWVDEVLKMAEKQGLYIALVPTWGDKVDKKWGTGPEIFNAENAYLYGKYLGNRYKDYPNIIWMNGGDRSADGKSFEIWDALARGIKSEDQNHLMTFHPQGERSSSEWFHTSDWCDFNICQTSHAQTDYAIYERLLVKDYQLTPVKPCLDAEPRYEDIPIGFKPENGWFDDADVRQSLYWSLFSGGFGYTYGCNSIWQFYEEGHKPMCDARRNWKDAIDLPGSYAIQYARSLLESFDYLSRVPDQSVIISKNDDNEHKVVATRGKDYALVYIPTGLETTVSLEKIEGAKQVKLWWFNPRNGEKTNIKRTKSEGSFIAKPYTSGKGNDWILIIEKIK</sequence>
<dbReference type="PANTHER" id="PTHR37836:SF3">
    <property type="entry name" value="ENDOGLUCANASE"/>
    <property type="match status" value="1"/>
</dbReference>
<dbReference type="SUPFAM" id="SSF51445">
    <property type="entry name" value="(Trans)glycosidases"/>
    <property type="match status" value="1"/>
</dbReference>
<evidence type="ECO:0000259" key="2">
    <source>
        <dbReference type="Pfam" id="PF13204"/>
    </source>
</evidence>
<evidence type="ECO:0000313" key="3">
    <source>
        <dbReference type="EMBL" id="MPM05313.1"/>
    </source>
</evidence>